<dbReference type="KEGG" id="scoe:CP976_07495"/>
<protein>
    <submittedName>
        <fullName evidence="1">Uncharacterized protein</fullName>
    </submittedName>
</protein>
<dbReference type="Proteomes" id="UP000326598">
    <property type="component" value="Chromosome"/>
</dbReference>
<reference evidence="1 2" key="1">
    <citation type="submission" date="2017-09" db="EMBL/GenBank/DDBJ databases">
        <authorList>
            <person name="Lee N."/>
            <person name="Cho B.-K."/>
        </authorList>
    </citation>
    <scope>NUCLEOTIDE SEQUENCE [LARGE SCALE GENOMIC DNA]</scope>
    <source>
        <strain evidence="1 2">ATCC 13740</strain>
    </source>
</reference>
<evidence type="ECO:0000313" key="1">
    <source>
        <dbReference type="EMBL" id="QEV24007.1"/>
    </source>
</evidence>
<sequence length="90" mass="10143">MSTIFPSTPPLVIEPLPARVRSFAARHMPKHVLKAECLMDVARRELRRPCDPLSVEDMGDREDVIAMHRAADKVVSSNPERMGSYLRSLS</sequence>
<organism evidence="1 2">
    <name type="scientific">Streptomyces coeruleorubidus</name>
    <dbReference type="NCBI Taxonomy" id="116188"/>
    <lineage>
        <taxon>Bacteria</taxon>
        <taxon>Bacillati</taxon>
        <taxon>Actinomycetota</taxon>
        <taxon>Actinomycetes</taxon>
        <taxon>Kitasatosporales</taxon>
        <taxon>Streptomycetaceae</taxon>
        <taxon>Streptomyces</taxon>
    </lineage>
</organism>
<dbReference type="EMBL" id="CP023694">
    <property type="protein sequence ID" value="QEV24007.1"/>
    <property type="molecule type" value="Genomic_DNA"/>
</dbReference>
<dbReference type="GeneID" id="91415927"/>
<gene>
    <name evidence="1" type="ORF">CP976_07495</name>
</gene>
<dbReference type="RefSeq" id="WP_150479627.1">
    <property type="nucleotide sequence ID" value="NZ_BMTB01000010.1"/>
</dbReference>
<accession>A0A5J6I4I0</accession>
<proteinExistence type="predicted"/>
<dbReference type="AlphaFoldDB" id="A0A5J6I4I0"/>
<name>A0A5J6I4I0_STRC4</name>
<evidence type="ECO:0000313" key="2">
    <source>
        <dbReference type="Proteomes" id="UP000326598"/>
    </source>
</evidence>